<dbReference type="GO" id="GO:0022857">
    <property type="term" value="F:transmembrane transporter activity"/>
    <property type="evidence" value="ECO:0007669"/>
    <property type="project" value="TreeGrafter"/>
</dbReference>
<gene>
    <name evidence="9" type="ORF">SG35_007035</name>
</gene>
<evidence type="ECO:0000259" key="7">
    <source>
        <dbReference type="Pfam" id="PF02687"/>
    </source>
</evidence>
<proteinExistence type="predicted"/>
<feature type="transmembrane region" description="Helical" evidence="6">
    <location>
        <begin position="339"/>
        <end position="358"/>
    </location>
</feature>
<evidence type="ECO:0000256" key="6">
    <source>
        <dbReference type="SAM" id="Phobius"/>
    </source>
</evidence>
<sequence>MSIYKRSFLHGIGRVFSLPRLSLPLIVTLGLTLAAVLSVIAIVSVLLFQPLPGIKEEEKLHSFSMRLEISDSLQVSFFNWRRMADFQQKLADYGLWGAIRADDGQAVINDVTYPVTYYDASSNILDVLGSSLLIGQGTDKTAPQESIWISNSLWQQAFAGRESALGETIIAGDKSYILAGVIEDISAVASEQAILAQQIWLITEPQKLLAQEDTGSIDASVTQLLLRADTQALPTKQMLTDWFDNYLTSNFDAPQFIEFVKSKPLLIEQNRYRDSLVQESETLVLILFAAVIGLLVMASLNLLNLFIAHYQGRSKEFAIQLSLGASLARLRTMLILENLPSFILAAVLGLLVSGWALRGLPVIAGETLPLLDMLALDMMTIMMAFIIVIFLTVIFSLVALVDVNKQALNDTLNSSGKGIAAQSKQGLSRLLMILQLSLATVLLTGSVMLAKQSYDVVYQDLGYQFNNSYELTWEYGDENWAASLGEFEQYAGSEYQQLHQDLAASINALLPGSEVVTTSSSPLSSQIDINVMMDEQRSEQVLFLSREFSVNYFSAFSIEFVAGKGPSEQQIVANERVIVIDERMANKLFLGVPYQQVIGKTLTPGLGENAQPSVIIGIVVNTLARTGSLDELAFPTIYASPGNISSRLRLTVLMPQGEVLEQAAIEQALKQQFPRLIDLRVQSLADRWDEQTLEQRISLMVILTMTGLTLFLAVIGVAGLTQLTTNQKRYELAVRMATGAKQSGLLKIIFKEALWMLVAGLSLGFILSVFGYTQVKEQVSMMPSFDWNTMLLLDIGLIAIVLVAVALPAWRIIKADPMQALREL</sequence>
<evidence type="ECO:0000259" key="8">
    <source>
        <dbReference type="Pfam" id="PF12704"/>
    </source>
</evidence>
<keyword evidence="5 6" id="KW-0472">Membrane</keyword>
<dbReference type="InterPro" id="IPR025857">
    <property type="entry name" value="MacB_PCD"/>
</dbReference>
<evidence type="ECO:0000256" key="5">
    <source>
        <dbReference type="ARBA" id="ARBA00023136"/>
    </source>
</evidence>
<dbReference type="InterPro" id="IPR050250">
    <property type="entry name" value="Macrolide_Exporter_MacB"/>
</dbReference>
<feature type="transmembrane region" description="Helical" evidence="6">
    <location>
        <begin position="430"/>
        <end position="450"/>
    </location>
</feature>
<dbReference type="PANTHER" id="PTHR30572">
    <property type="entry name" value="MEMBRANE COMPONENT OF TRANSPORTER-RELATED"/>
    <property type="match status" value="1"/>
</dbReference>
<name>A0AAF0C2Q1_9GAMM</name>
<dbReference type="Proteomes" id="UP000032568">
    <property type="component" value="Chromosome"/>
</dbReference>
<evidence type="ECO:0000256" key="2">
    <source>
        <dbReference type="ARBA" id="ARBA00022475"/>
    </source>
</evidence>
<dbReference type="KEGG" id="tact:SG35_007035"/>
<dbReference type="Pfam" id="PF12704">
    <property type="entry name" value="MacB_PCD"/>
    <property type="match status" value="1"/>
</dbReference>
<evidence type="ECO:0000313" key="10">
    <source>
        <dbReference type="Proteomes" id="UP000032568"/>
    </source>
</evidence>
<keyword evidence="2" id="KW-1003">Cell membrane</keyword>
<feature type="domain" description="MacB-like periplasmic core" evidence="8">
    <location>
        <begin position="438"/>
        <end position="663"/>
    </location>
</feature>
<keyword evidence="10" id="KW-1185">Reference proteome</keyword>
<feature type="domain" description="ABC3 transporter permease C-terminal" evidence="7">
    <location>
        <begin position="290"/>
        <end position="402"/>
    </location>
</feature>
<feature type="transmembrane region" description="Helical" evidence="6">
    <location>
        <begin position="378"/>
        <end position="401"/>
    </location>
</feature>
<evidence type="ECO:0000256" key="1">
    <source>
        <dbReference type="ARBA" id="ARBA00004651"/>
    </source>
</evidence>
<evidence type="ECO:0000313" key="9">
    <source>
        <dbReference type="EMBL" id="WDE00387.1"/>
    </source>
</evidence>
<feature type="transmembrane region" description="Helical" evidence="6">
    <location>
        <begin position="753"/>
        <end position="772"/>
    </location>
</feature>
<feature type="transmembrane region" description="Helical" evidence="6">
    <location>
        <begin position="697"/>
        <end position="720"/>
    </location>
</feature>
<feature type="transmembrane region" description="Helical" evidence="6">
    <location>
        <begin position="792"/>
        <end position="813"/>
    </location>
</feature>
<evidence type="ECO:0000256" key="4">
    <source>
        <dbReference type="ARBA" id="ARBA00022989"/>
    </source>
</evidence>
<feature type="transmembrane region" description="Helical" evidence="6">
    <location>
        <begin position="21"/>
        <end position="48"/>
    </location>
</feature>
<dbReference type="Pfam" id="PF02687">
    <property type="entry name" value="FtsX"/>
    <property type="match status" value="2"/>
</dbReference>
<accession>A0AAF0C2Q1</accession>
<keyword evidence="4 6" id="KW-1133">Transmembrane helix</keyword>
<dbReference type="PANTHER" id="PTHR30572:SF18">
    <property type="entry name" value="ABC-TYPE MACROLIDE FAMILY EXPORT SYSTEM PERMEASE COMPONENT 2"/>
    <property type="match status" value="1"/>
</dbReference>
<dbReference type="EMBL" id="CP059735">
    <property type="protein sequence ID" value="WDE00387.1"/>
    <property type="molecule type" value="Genomic_DNA"/>
</dbReference>
<organism evidence="9 10">
    <name type="scientific">Thalassomonas actiniarum</name>
    <dbReference type="NCBI Taxonomy" id="485447"/>
    <lineage>
        <taxon>Bacteria</taxon>
        <taxon>Pseudomonadati</taxon>
        <taxon>Pseudomonadota</taxon>
        <taxon>Gammaproteobacteria</taxon>
        <taxon>Alteromonadales</taxon>
        <taxon>Colwelliaceae</taxon>
        <taxon>Thalassomonas</taxon>
    </lineage>
</organism>
<comment type="subcellular location">
    <subcellularLocation>
        <location evidence="1">Cell membrane</location>
        <topology evidence="1">Multi-pass membrane protein</topology>
    </subcellularLocation>
</comment>
<reference evidence="9 10" key="2">
    <citation type="journal article" date="2022" name="Mar. Drugs">
        <title>Bioassay-Guided Fractionation Leads to the Detection of Cholic Acid Generated by the Rare Thalassomonas sp.</title>
        <authorList>
            <person name="Pheiffer F."/>
            <person name="Schneider Y.K."/>
            <person name="Hansen E.H."/>
            <person name="Andersen J.H."/>
            <person name="Isaksson J."/>
            <person name="Busche T."/>
            <person name="R C."/>
            <person name="Kalinowski J."/>
            <person name="Zyl L.V."/>
            <person name="Trindade M."/>
        </authorList>
    </citation>
    <scope>NUCLEOTIDE SEQUENCE [LARGE SCALE GENOMIC DNA]</scope>
    <source>
        <strain evidence="9 10">A5K-106</strain>
    </source>
</reference>
<dbReference type="RefSeq" id="WP_044835804.1">
    <property type="nucleotide sequence ID" value="NZ_CP059735.1"/>
</dbReference>
<dbReference type="GO" id="GO:0005886">
    <property type="term" value="C:plasma membrane"/>
    <property type="evidence" value="ECO:0007669"/>
    <property type="project" value="UniProtKB-SubCell"/>
</dbReference>
<reference evidence="9 10" key="1">
    <citation type="journal article" date="2015" name="Genome Announc.">
        <title>Draft Genome Sequences of Marine Isolates of Thalassomonas viridans and Thalassomonas actiniarum.</title>
        <authorList>
            <person name="Olonade I."/>
            <person name="van Zyl L.J."/>
            <person name="Trindade M."/>
        </authorList>
    </citation>
    <scope>NUCLEOTIDE SEQUENCE [LARGE SCALE GENOMIC DNA]</scope>
    <source>
        <strain evidence="9 10">A5K-106</strain>
    </source>
</reference>
<protein>
    <submittedName>
        <fullName evidence="9">ABC transporter permease</fullName>
    </submittedName>
</protein>
<evidence type="ECO:0000256" key="3">
    <source>
        <dbReference type="ARBA" id="ARBA00022692"/>
    </source>
</evidence>
<keyword evidence="3 6" id="KW-0812">Transmembrane</keyword>
<dbReference type="InterPro" id="IPR003838">
    <property type="entry name" value="ABC3_permease_C"/>
</dbReference>
<dbReference type="AlphaFoldDB" id="A0AAF0C2Q1"/>
<feature type="transmembrane region" description="Helical" evidence="6">
    <location>
        <begin position="283"/>
        <end position="307"/>
    </location>
</feature>
<feature type="domain" description="ABC3 transporter permease C-terminal" evidence="7">
    <location>
        <begin position="705"/>
        <end position="817"/>
    </location>
</feature>